<sequence>MVLVTYRAHPKSHSGNKPGKKKAKRTLPKSFVVLFKHPKRRKEQKEGGGVWEGPPSQIQPRVCLLPAIPLRHLEEAGMTQSFSQSSSLSSGLAGLAVAQQKRKFPSGRATRQWMASWMLATAISVAHPQQHCMVVTKTTAAQRKQEVEKKKKKKQRPVQ</sequence>
<organism evidence="2 3">
    <name type="scientific">Ditylenchus dipsaci</name>
    <dbReference type="NCBI Taxonomy" id="166011"/>
    <lineage>
        <taxon>Eukaryota</taxon>
        <taxon>Metazoa</taxon>
        <taxon>Ecdysozoa</taxon>
        <taxon>Nematoda</taxon>
        <taxon>Chromadorea</taxon>
        <taxon>Rhabditida</taxon>
        <taxon>Tylenchina</taxon>
        <taxon>Tylenchomorpha</taxon>
        <taxon>Sphaerularioidea</taxon>
        <taxon>Anguinidae</taxon>
        <taxon>Anguininae</taxon>
        <taxon>Ditylenchus</taxon>
    </lineage>
</organism>
<name>A0A915CZV8_9BILA</name>
<feature type="region of interest" description="Disordered" evidence="1">
    <location>
        <begin position="1"/>
        <end position="24"/>
    </location>
</feature>
<evidence type="ECO:0000313" key="3">
    <source>
        <dbReference type="WBParaSite" id="jg14051"/>
    </source>
</evidence>
<dbReference type="Proteomes" id="UP000887574">
    <property type="component" value="Unplaced"/>
</dbReference>
<accession>A0A915CZV8</accession>
<dbReference type="WBParaSite" id="jg14051">
    <property type="protein sequence ID" value="jg14051"/>
    <property type="gene ID" value="jg14051"/>
</dbReference>
<evidence type="ECO:0000256" key="1">
    <source>
        <dbReference type="SAM" id="MobiDB-lite"/>
    </source>
</evidence>
<evidence type="ECO:0000313" key="2">
    <source>
        <dbReference type="Proteomes" id="UP000887574"/>
    </source>
</evidence>
<dbReference type="AlphaFoldDB" id="A0A915CZV8"/>
<protein>
    <submittedName>
        <fullName evidence="3">Uncharacterized protein</fullName>
    </submittedName>
</protein>
<proteinExistence type="predicted"/>
<reference evidence="3" key="1">
    <citation type="submission" date="2022-11" db="UniProtKB">
        <authorList>
            <consortium name="WormBaseParasite"/>
        </authorList>
    </citation>
    <scope>IDENTIFICATION</scope>
</reference>
<feature type="compositionally biased region" description="Basic residues" evidence="1">
    <location>
        <begin position="150"/>
        <end position="159"/>
    </location>
</feature>
<keyword evidence="2" id="KW-1185">Reference proteome</keyword>
<feature type="region of interest" description="Disordered" evidence="1">
    <location>
        <begin position="140"/>
        <end position="159"/>
    </location>
</feature>
<feature type="compositionally biased region" description="Basic residues" evidence="1">
    <location>
        <begin position="8"/>
        <end position="24"/>
    </location>
</feature>